<name>A0A495JUR1_9ACTN</name>
<keyword evidence="2" id="KW-0732">Signal</keyword>
<organism evidence="3 4">
    <name type="scientific">Micromonospora pisi</name>
    <dbReference type="NCBI Taxonomy" id="589240"/>
    <lineage>
        <taxon>Bacteria</taxon>
        <taxon>Bacillati</taxon>
        <taxon>Actinomycetota</taxon>
        <taxon>Actinomycetes</taxon>
        <taxon>Micromonosporales</taxon>
        <taxon>Micromonosporaceae</taxon>
        <taxon>Micromonospora</taxon>
    </lineage>
</organism>
<evidence type="ECO:0008006" key="5">
    <source>
        <dbReference type="Google" id="ProtNLM"/>
    </source>
</evidence>
<feature type="signal peptide" evidence="2">
    <location>
        <begin position="1"/>
        <end position="28"/>
    </location>
</feature>
<dbReference type="Proteomes" id="UP000277671">
    <property type="component" value="Unassembled WGS sequence"/>
</dbReference>
<accession>A0A495JUR1</accession>
<protein>
    <recommendedName>
        <fullName evidence="5">Lipoprotein LpqN</fullName>
    </recommendedName>
</protein>
<dbReference type="PROSITE" id="PS51257">
    <property type="entry name" value="PROKAR_LIPOPROTEIN"/>
    <property type="match status" value="1"/>
</dbReference>
<evidence type="ECO:0000256" key="2">
    <source>
        <dbReference type="SAM" id="SignalP"/>
    </source>
</evidence>
<feature type="chain" id="PRO_5019842660" description="Lipoprotein LpqN" evidence="2">
    <location>
        <begin position="29"/>
        <end position="198"/>
    </location>
</feature>
<gene>
    <name evidence="3" type="ORF">BDK92_7224</name>
</gene>
<evidence type="ECO:0000256" key="1">
    <source>
        <dbReference type="SAM" id="MobiDB-lite"/>
    </source>
</evidence>
<dbReference type="EMBL" id="RBKT01000001">
    <property type="protein sequence ID" value="RKR92746.1"/>
    <property type="molecule type" value="Genomic_DNA"/>
</dbReference>
<dbReference type="AlphaFoldDB" id="A0A495JUR1"/>
<reference evidence="3" key="1">
    <citation type="submission" date="2018-10" db="EMBL/GenBank/DDBJ databases">
        <title>Sequencing the genomes of 1000 actinobacteria strains.</title>
        <authorList>
            <person name="Klenk H.-P."/>
        </authorList>
    </citation>
    <scope>NUCLEOTIDE SEQUENCE [LARGE SCALE GENOMIC DNA]</scope>
    <source>
        <strain evidence="3">DSM 45175</strain>
    </source>
</reference>
<proteinExistence type="predicted"/>
<comment type="caution">
    <text evidence="3">The sequence shown here is derived from an EMBL/GenBank/DDBJ whole genome shotgun (WGS) entry which is preliminary data.</text>
</comment>
<feature type="region of interest" description="Disordered" evidence="1">
    <location>
        <begin position="28"/>
        <end position="60"/>
    </location>
</feature>
<keyword evidence="4" id="KW-1185">Reference proteome</keyword>
<evidence type="ECO:0000313" key="4">
    <source>
        <dbReference type="Proteomes" id="UP000277671"/>
    </source>
</evidence>
<sequence length="198" mass="20925">MRTRTPLTVGACMLLAIVTLGGCGQATAANESAPVPPQSTEYPIPRPTTPPPSNSPVQSELTKYAEQVQALGERPEYRSVYAGVETDISGNRLLVHSRESSTFAAAVRAVVPEQRLWLREVPLSADQLATGVTDISGDIADWKGRGIEIRSVGAQPGLGCVEIGVAQPDRDRETLVAHYQATVPVCVILGSVLIPAAS</sequence>
<evidence type="ECO:0000313" key="3">
    <source>
        <dbReference type="EMBL" id="RKR92746.1"/>
    </source>
</evidence>
<feature type="compositionally biased region" description="Pro residues" evidence="1">
    <location>
        <begin position="44"/>
        <end position="54"/>
    </location>
</feature>